<evidence type="ECO:0000313" key="2">
    <source>
        <dbReference type="Proteomes" id="UP000580250"/>
    </source>
</evidence>
<evidence type="ECO:0000313" key="1">
    <source>
        <dbReference type="EMBL" id="CAD2195826.1"/>
    </source>
</evidence>
<reference evidence="1 2" key="1">
    <citation type="submission" date="2020-08" db="EMBL/GenBank/DDBJ databases">
        <authorList>
            <person name="Koutsovoulos G."/>
            <person name="Danchin GJ E."/>
        </authorList>
    </citation>
    <scope>NUCLEOTIDE SEQUENCE [LARGE SCALE GENOMIC DNA]</scope>
</reference>
<comment type="caution">
    <text evidence="1">The sequence shown here is derived from an EMBL/GenBank/DDBJ whole genome shotgun (WGS) entry which is preliminary data.</text>
</comment>
<dbReference type="Proteomes" id="UP000580250">
    <property type="component" value="Unassembled WGS sequence"/>
</dbReference>
<organism evidence="1 2">
    <name type="scientific">Meloidogyne enterolobii</name>
    <name type="common">Root-knot nematode worm</name>
    <name type="synonym">Meloidogyne mayaguensis</name>
    <dbReference type="NCBI Taxonomy" id="390850"/>
    <lineage>
        <taxon>Eukaryota</taxon>
        <taxon>Metazoa</taxon>
        <taxon>Ecdysozoa</taxon>
        <taxon>Nematoda</taxon>
        <taxon>Chromadorea</taxon>
        <taxon>Rhabditida</taxon>
        <taxon>Tylenchina</taxon>
        <taxon>Tylenchomorpha</taxon>
        <taxon>Tylenchoidea</taxon>
        <taxon>Meloidogynidae</taxon>
        <taxon>Meloidogyninae</taxon>
        <taxon>Meloidogyne</taxon>
    </lineage>
</organism>
<protein>
    <submittedName>
        <fullName evidence="1">Uncharacterized protein</fullName>
    </submittedName>
</protein>
<dbReference type="AlphaFoldDB" id="A0A6V7X905"/>
<name>A0A6V7X905_MELEN</name>
<accession>A0A6V7X905</accession>
<gene>
    <name evidence="1" type="ORF">MENT_LOCUS48939</name>
</gene>
<sequence length="93" mass="10947">MLRLGSDTTIFNRWSQKIWVNYINRIIFSSFRIRKYLFSESVVLQALVVEHVPVERHSTHFENIFFITSRLVLPSKLKTILFGSTTAIFQNVV</sequence>
<proteinExistence type="predicted"/>
<dbReference type="EMBL" id="CAJEWN010001248">
    <property type="protein sequence ID" value="CAD2195826.1"/>
    <property type="molecule type" value="Genomic_DNA"/>
</dbReference>